<dbReference type="InterPro" id="IPR001173">
    <property type="entry name" value="Glyco_trans_2-like"/>
</dbReference>
<evidence type="ECO:0000256" key="1">
    <source>
        <dbReference type="ARBA" id="ARBA00006739"/>
    </source>
</evidence>
<comment type="similarity">
    <text evidence="1">Belongs to the glycosyltransferase 2 family.</text>
</comment>
<evidence type="ECO:0000313" key="7">
    <source>
        <dbReference type="Proteomes" id="UP000588017"/>
    </source>
</evidence>
<dbReference type="EMBL" id="JACHEH010000005">
    <property type="protein sequence ID" value="MBB6168950.1"/>
    <property type="molecule type" value="Genomic_DNA"/>
</dbReference>
<accession>A0A841KA10</accession>
<keyword evidence="2 6" id="KW-0328">Glycosyltransferase</keyword>
<reference evidence="6 7" key="1">
    <citation type="submission" date="2020-08" db="EMBL/GenBank/DDBJ databases">
        <title>Genomic Encyclopedia of Type Strains, Phase IV (KMG-IV): sequencing the most valuable type-strain genomes for metagenomic binning, comparative biology and taxonomic classification.</title>
        <authorList>
            <person name="Goeker M."/>
        </authorList>
    </citation>
    <scope>NUCLEOTIDE SEQUENCE [LARGE SCALE GENOMIC DNA]</scope>
    <source>
        <strain evidence="6 7">DSM 101465</strain>
    </source>
</reference>
<organism evidence="6 7">
    <name type="scientific">Chelatococcus composti</name>
    <dbReference type="NCBI Taxonomy" id="1743235"/>
    <lineage>
        <taxon>Bacteria</taxon>
        <taxon>Pseudomonadati</taxon>
        <taxon>Pseudomonadota</taxon>
        <taxon>Alphaproteobacteria</taxon>
        <taxon>Hyphomicrobiales</taxon>
        <taxon>Chelatococcaceae</taxon>
        <taxon>Chelatococcus</taxon>
    </lineage>
</organism>
<dbReference type="SUPFAM" id="SSF53448">
    <property type="entry name" value="Nucleotide-diphospho-sugar transferases"/>
    <property type="match status" value="1"/>
</dbReference>
<dbReference type="PANTHER" id="PTHR43179:SF12">
    <property type="entry name" value="GALACTOFURANOSYLTRANSFERASE GLFT2"/>
    <property type="match status" value="1"/>
</dbReference>
<dbReference type="Pfam" id="PF00535">
    <property type="entry name" value="Glycos_transf_2"/>
    <property type="match status" value="1"/>
</dbReference>
<dbReference type="RefSeq" id="WP_183335255.1">
    <property type="nucleotide sequence ID" value="NZ_BMHX01000005.1"/>
</dbReference>
<evidence type="ECO:0000259" key="5">
    <source>
        <dbReference type="Pfam" id="PF00535"/>
    </source>
</evidence>
<dbReference type="AlphaFoldDB" id="A0A841KA10"/>
<dbReference type="Gene3D" id="3.90.550.10">
    <property type="entry name" value="Spore Coat Polysaccharide Biosynthesis Protein SpsA, Chain A"/>
    <property type="match status" value="1"/>
</dbReference>
<sequence length="362" mass="40010">MTTVRGKVEDSKHKSFINEKIRTASFSACVAGTDIVLTLSLRIFSAVVAYRPDQELLLEVVSVLARTTECVLIFANSPLSQVRREGLLAAGGNARIEIIQSRENVGLGCAYNEIMRRAGQYGGDAVLLVDQDSTLRPQVVQHLADTMRELCAAGHKVAAVGVQPVGPRQARGRFKDVRIFLRPGRSDATTVRAVDFVISSGSLVSVSAYEAVGPFRDDFFIDAVDIEWCFRAWHRGFSCWVARDALMEHRLGQGSIAVPMLRLKLPVQPPHRLYTYVRNQVRMLAMRHVPLRWKVKMVPYICLQAVVYAVKGRHRAYALKAIGRGMWDGLRTMSAPVPQPALPEPGCDVDASDPPTTSTAEQ</sequence>
<keyword evidence="3 6" id="KW-0808">Transferase</keyword>
<dbReference type="GO" id="GO:0016757">
    <property type="term" value="F:glycosyltransferase activity"/>
    <property type="evidence" value="ECO:0007669"/>
    <property type="project" value="UniProtKB-KW"/>
</dbReference>
<dbReference type="PANTHER" id="PTHR43179">
    <property type="entry name" value="RHAMNOSYLTRANSFERASE WBBL"/>
    <property type="match status" value="1"/>
</dbReference>
<keyword evidence="7" id="KW-1185">Reference proteome</keyword>
<gene>
    <name evidence="6" type="ORF">HNQ73_002587</name>
</gene>
<evidence type="ECO:0000256" key="2">
    <source>
        <dbReference type="ARBA" id="ARBA00022676"/>
    </source>
</evidence>
<comment type="caution">
    <text evidence="6">The sequence shown here is derived from an EMBL/GenBank/DDBJ whole genome shotgun (WGS) entry which is preliminary data.</text>
</comment>
<proteinExistence type="inferred from homology"/>
<protein>
    <submittedName>
        <fullName evidence="6">Rhamnosyltransferase</fullName>
        <ecNumber evidence="6">2.4.1.-</ecNumber>
    </submittedName>
</protein>
<feature type="domain" description="Glycosyltransferase 2-like" evidence="5">
    <location>
        <begin position="63"/>
        <end position="173"/>
    </location>
</feature>
<evidence type="ECO:0000256" key="4">
    <source>
        <dbReference type="SAM" id="MobiDB-lite"/>
    </source>
</evidence>
<evidence type="ECO:0000256" key="3">
    <source>
        <dbReference type="ARBA" id="ARBA00022679"/>
    </source>
</evidence>
<name>A0A841KA10_9HYPH</name>
<feature type="region of interest" description="Disordered" evidence="4">
    <location>
        <begin position="338"/>
        <end position="362"/>
    </location>
</feature>
<evidence type="ECO:0000313" key="6">
    <source>
        <dbReference type="EMBL" id="MBB6168950.1"/>
    </source>
</evidence>
<dbReference type="InterPro" id="IPR029044">
    <property type="entry name" value="Nucleotide-diphossugar_trans"/>
</dbReference>
<dbReference type="Proteomes" id="UP000588017">
    <property type="component" value="Unassembled WGS sequence"/>
</dbReference>
<dbReference type="EC" id="2.4.1.-" evidence="6"/>